<dbReference type="RefSeq" id="WP_035963111.1">
    <property type="nucleotide sequence ID" value="NZ_BMEG01000004.1"/>
</dbReference>
<dbReference type="Proteomes" id="UP000027439">
    <property type="component" value="Unassembled WGS sequence"/>
</dbReference>
<dbReference type="Gene3D" id="3.10.310.10">
    <property type="entry name" value="Diaminopimelate Epimerase, Chain A, domain 1"/>
    <property type="match status" value="2"/>
</dbReference>
<reference evidence="5 6" key="2">
    <citation type="submission" date="2014-03" db="EMBL/GenBank/DDBJ databases">
        <title>Draft Genome Sequences of Four Burkholderia Strains.</title>
        <authorList>
            <person name="Liu X.Y."/>
            <person name="Li C.X."/>
            <person name="Xu J.H."/>
        </authorList>
    </citation>
    <scope>NUCLEOTIDE SEQUENCE [LARGE SCALE GENOMIC DNA]</scope>
    <source>
        <strain evidence="5 6">R27</strain>
    </source>
</reference>
<evidence type="ECO:0000256" key="3">
    <source>
        <dbReference type="PIRSR" id="PIRSR016184-1"/>
    </source>
</evidence>
<evidence type="ECO:0000313" key="5">
    <source>
        <dbReference type="EMBL" id="KDR35178.1"/>
    </source>
</evidence>
<evidence type="ECO:0000256" key="1">
    <source>
        <dbReference type="ARBA" id="ARBA00008270"/>
    </source>
</evidence>
<dbReference type="InterPro" id="IPR003719">
    <property type="entry name" value="Phenazine_PhzF-like"/>
</dbReference>
<name>A0A069P3N4_9BURK</name>
<gene>
    <name evidence="5" type="ORF">BG57_30925</name>
    <name evidence="4" type="ORF">GCM10010985_29210</name>
</gene>
<evidence type="ECO:0000313" key="7">
    <source>
        <dbReference type="Proteomes" id="UP000597138"/>
    </source>
</evidence>
<dbReference type="AlphaFoldDB" id="A0A069P3N4"/>
<dbReference type="PIRSF" id="PIRSF016184">
    <property type="entry name" value="PhzC_PhzF"/>
    <property type="match status" value="1"/>
</dbReference>
<dbReference type="PANTHER" id="PTHR13774:SF17">
    <property type="entry name" value="PHENAZINE BIOSYNTHESIS-LIKE DOMAIN-CONTAINING PROTEIN"/>
    <property type="match status" value="1"/>
</dbReference>
<protein>
    <submittedName>
        <fullName evidence="4">Oxidoreductase</fullName>
    </submittedName>
    <submittedName>
        <fullName evidence="5">Phenazine biosynthesis protein PhzF</fullName>
    </submittedName>
</protein>
<dbReference type="EMBL" id="JFHE01000008">
    <property type="protein sequence ID" value="KDR35178.1"/>
    <property type="molecule type" value="Genomic_DNA"/>
</dbReference>
<keyword evidence="7" id="KW-1185">Reference proteome</keyword>
<evidence type="ECO:0000256" key="2">
    <source>
        <dbReference type="ARBA" id="ARBA00023235"/>
    </source>
</evidence>
<comment type="similarity">
    <text evidence="1">Belongs to the PhzF family.</text>
</comment>
<reference evidence="7" key="3">
    <citation type="journal article" date="2019" name="Int. J. Syst. Evol. Microbiol.">
        <title>The Global Catalogue of Microorganisms (GCM) 10K type strain sequencing project: providing services to taxonomists for standard genome sequencing and annotation.</title>
        <authorList>
            <consortium name="The Broad Institute Genomics Platform"/>
            <consortium name="The Broad Institute Genome Sequencing Center for Infectious Disease"/>
            <person name="Wu L."/>
            <person name="Ma J."/>
        </authorList>
    </citation>
    <scope>NUCLEOTIDE SEQUENCE [LARGE SCALE GENOMIC DNA]</scope>
    <source>
        <strain evidence="7">CGMCC 1.11013</strain>
    </source>
</reference>
<comment type="caution">
    <text evidence="5">The sequence shown here is derived from an EMBL/GenBank/DDBJ whole genome shotgun (WGS) entry which is preliminary data.</text>
</comment>
<evidence type="ECO:0000313" key="6">
    <source>
        <dbReference type="Proteomes" id="UP000027439"/>
    </source>
</evidence>
<dbReference type="PANTHER" id="PTHR13774">
    <property type="entry name" value="PHENAZINE BIOSYNTHESIS PROTEIN"/>
    <property type="match status" value="1"/>
</dbReference>
<dbReference type="NCBIfam" id="TIGR00654">
    <property type="entry name" value="PhzF_family"/>
    <property type="match status" value="1"/>
</dbReference>
<dbReference type="EMBL" id="BMEG01000004">
    <property type="protein sequence ID" value="GGD72920.1"/>
    <property type="molecule type" value="Genomic_DNA"/>
</dbReference>
<dbReference type="Proteomes" id="UP000597138">
    <property type="component" value="Unassembled WGS sequence"/>
</dbReference>
<reference evidence="4" key="4">
    <citation type="submission" date="2024-05" db="EMBL/GenBank/DDBJ databases">
        <authorList>
            <person name="Sun Q."/>
            <person name="Zhou Y."/>
        </authorList>
    </citation>
    <scope>NUCLEOTIDE SEQUENCE</scope>
    <source>
        <strain evidence="4">CGMCC 1.11013</strain>
    </source>
</reference>
<proteinExistence type="inferred from homology"/>
<keyword evidence="2" id="KW-0413">Isomerase</keyword>
<dbReference type="GO" id="GO:0005737">
    <property type="term" value="C:cytoplasm"/>
    <property type="evidence" value="ECO:0007669"/>
    <property type="project" value="TreeGrafter"/>
</dbReference>
<sequence length="268" mass="29522">MKLKLYQIDAFTSDLFKGNYAAVVPLDSWLSASLMQAIASESNLSETAFVVRRDDGGFDIRWFSPIKEIAFCGHATLASAFVLFKHLPQATHIDFHARATGAFSVYRSQGLIEMNFPRREYEPTKDVPGDLVRGLSIQPKAVFTSEQAYIALYDTETDVRAVVPKLELIAQLGPRDVVVTARGDRHDFVSRYFWPANGGAEDPVTGSIHAALAPLWSTLIGKRKLVALQASERSGVLYCELEADRVLISGHAVQYLEGTIDLSAAQLS</sequence>
<dbReference type="OrthoDB" id="9788221at2"/>
<accession>A0A069P3N4</accession>
<evidence type="ECO:0000313" key="4">
    <source>
        <dbReference type="EMBL" id="GGD72920.1"/>
    </source>
</evidence>
<organism evidence="5 6">
    <name type="scientific">Caballeronia grimmiae</name>
    <dbReference type="NCBI Taxonomy" id="1071679"/>
    <lineage>
        <taxon>Bacteria</taxon>
        <taxon>Pseudomonadati</taxon>
        <taxon>Pseudomonadota</taxon>
        <taxon>Betaproteobacteria</taxon>
        <taxon>Burkholderiales</taxon>
        <taxon>Burkholderiaceae</taxon>
        <taxon>Caballeronia</taxon>
    </lineage>
</organism>
<dbReference type="GO" id="GO:0016853">
    <property type="term" value="F:isomerase activity"/>
    <property type="evidence" value="ECO:0007669"/>
    <property type="project" value="UniProtKB-KW"/>
</dbReference>
<dbReference type="eggNOG" id="COG0384">
    <property type="taxonomic scope" value="Bacteria"/>
</dbReference>
<dbReference type="Pfam" id="PF02567">
    <property type="entry name" value="PhzC-PhzF"/>
    <property type="match status" value="1"/>
</dbReference>
<dbReference type="STRING" id="1071679.BG57_30925"/>
<feature type="active site" evidence="3">
    <location>
        <position position="46"/>
    </location>
</feature>
<dbReference type="SUPFAM" id="SSF54506">
    <property type="entry name" value="Diaminopimelate epimerase-like"/>
    <property type="match status" value="1"/>
</dbReference>
<reference evidence="4" key="1">
    <citation type="journal article" date="2014" name="Int. J. Syst. Evol. Microbiol.">
        <title>Complete genome of a new Firmicutes species belonging to the dominant human colonic microbiota ('Ruminococcus bicirculans') reveals two chromosomes and a selective capacity to utilize plant glucans.</title>
        <authorList>
            <consortium name="NISC Comparative Sequencing Program"/>
            <person name="Wegmann U."/>
            <person name="Louis P."/>
            <person name="Goesmann A."/>
            <person name="Henrissat B."/>
            <person name="Duncan S.H."/>
            <person name="Flint H.J."/>
        </authorList>
    </citation>
    <scope>NUCLEOTIDE SEQUENCE</scope>
    <source>
        <strain evidence="4">CGMCC 1.11013</strain>
    </source>
</reference>